<feature type="transmembrane region" description="Helical" evidence="1">
    <location>
        <begin position="138"/>
        <end position="157"/>
    </location>
</feature>
<feature type="transmembrane region" description="Helical" evidence="1">
    <location>
        <begin position="53"/>
        <end position="72"/>
    </location>
</feature>
<feature type="transmembrane region" description="Helical" evidence="1">
    <location>
        <begin position="84"/>
        <end position="108"/>
    </location>
</feature>
<dbReference type="OrthoDB" id="7744846at2"/>
<feature type="transmembrane region" description="Helical" evidence="1">
    <location>
        <begin position="6"/>
        <end position="22"/>
    </location>
</feature>
<dbReference type="EMBL" id="OMOR01000001">
    <property type="protein sequence ID" value="SPH20850.1"/>
    <property type="molecule type" value="Genomic_DNA"/>
</dbReference>
<dbReference type="RefSeq" id="WP_108828001.1">
    <property type="nucleotide sequence ID" value="NZ_OMOR01000001.1"/>
</dbReference>
<dbReference type="AlphaFoldDB" id="A0A2R8BCU6"/>
<keyword evidence="3" id="KW-1185">Reference proteome</keyword>
<accession>A0A2R8BCU6</accession>
<keyword evidence="1" id="KW-0812">Transmembrane</keyword>
<feature type="transmembrane region" description="Helical" evidence="1">
    <location>
        <begin position="114"/>
        <end position="131"/>
    </location>
</feature>
<organism evidence="2 3">
    <name type="scientific">Ascidiaceihabitans donghaensis</name>
    <dbReference type="NCBI Taxonomy" id="1510460"/>
    <lineage>
        <taxon>Bacteria</taxon>
        <taxon>Pseudomonadati</taxon>
        <taxon>Pseudomonadota</taxon>
        <taxon>Alphaproteobacteria</taxon>
        <taxon>Rhodobacterales</taxon>
        <taxon>Paracoccaceae</taxon>
        <taxon>Ascidiaceihabitans</taxon>
    </lineage>
</organism>
<sequence length="194" mass="21131">MTTLYETIGLYAVVLWLLFRLLRIGVSDILALCGAAIIVAVVSVVALDVPLMLMAMFAPFGAVLPALAIQNFTTQFGGYRSTDYHLAEVLGALAVYVLYLCAALGVFAFDPYRFGYQPVMGSVIILVLLAYSLWRGHVFLALALIVGQAAWAFDIGSTNAFDHMTHVILVPVLCVVVLQKLFGLLRKSDVTQTR</sequence>
<keyword evidence="1" id="KW-1133">Transmembrane helix</keyword>
<name>A0A2R8BCU6_9RHOB</name>
<dbReference type="Proteomes" id="UP000244880">
    <property type="component" value="Unassembled WGS sequence"/>
</dbReference>
<evidence type="ECO:0000313" key="2">
    <source>
        <dbReference type="EMBL" id="SPH20850.1"/>
    </source>
</evidence>
<gene>
    <name evidence="2" type="ORF">ASD8599_01592</name>
</gene>
<proteinExistence type="predicted"/>
<protein>
    <submittedName>
        <fullName evidence="2">Uncharacterized protein</fullName>
    </submittedName>
</protein>
<reference evidence="2 3" key="1">
    <citation type="submission" date="2018-03" db="EMBL/GenBank/DDBJ databases">
        <authorList>
            <person name="Keele B.F."/>
        </authorList>
    </citation>
    <scope>NUCLEOTIDE SEQUENCE [LARGE SCALE GENOMIC DNA]</scope>
    <source>
        <strain evidence="2 3">CECT 8599</strain>
    </source>
</reference>
<feature type="transmembrane region" description="Helical" evidence="1">
    <location>
        <begin position="163"/>
        <end position="185"/>
    </location>
</feature>
<evidence type="ECO:0000313" key="3">
    <source>
        <dbReference type="Proteomes" id="UP000244880"/>
    </source>
</evidence>
<keyword evidence="1" id="KW-0472">Membrane</keyword>
<evidence type="ECO:0000256" key="1">
    <source>
        <dbReference type="SAM" id="Phobius"/>
    </source>
</evidence>
<feature type="transmembrane region" description="Helical" evidence="1">
    <location>
        <begin position="29"/>
        <end position="47"/>
    </location>
</feature>